<dbReference type="SUPFAM" id="SSF54001">
    <property type="entry name" value="Cysteine proteinases"/>
    <property type="match status" value="1"/>
</dbReference>
<gene>
    <name evidence="10" type="ORF">DQG23_22035</name>
</gene>
<dbReference type="CDD" id="cd00174">
    <property type="entry name" value="SH3"/>
    <property type="match status" value="1"/>
</dbReference>
<dbReference type="AlphaFoldDB" id="A0A329MI08"/>
<dbReference type="Pfam" id="PF00877">
    <property type="entry name" value="NLPC_P60"/>
    <property type="match status" value="1"/>
</dbReference>
<dbReference type="InterPro" id="IPR036028">
    <property type="entry name" value="SH3-like_dom_sf"/>
</dbReference>
<dbReference type="Gene3D" id="2.30.30.40">
    <property type="entry name" value="SH3 Domains"/>
    <property type="match status" value="3"/>
</dbReference>
<keyword evidence="6" id="KW-0732">Signal</keyword>
<comment type="caution">
    <text evidence="10">The sequence shown here is derived from an EMBL/GenBank/DDBJ whole genome shotgun (WGS) entry which is preliminary data.</text>
</comment>
<dbReference type="PROSITE" id="PS50002">
    <property type="entry name" value="SH3"/>
    <property type="match status" value="1"/>
</dbReference>
<evidence type="ECO:0000256" key="4">
    <source>
        <dbReference type="ARBA" id="ARBA00022801"/>
    </source>
</evidence>
<dbReference type="PANTHER" id="PTHR47053:SF1">
    <property type="entry name" value="MUREIN DD-ENDOPEPTIDASE MEPH-RELATED"/>
    <property type="match status" value="1"/>
</dbReference>
<reference evidence="10 11" key="1">
    <citation type="journal article" date="2009" name="Int. J. Syst. Evol. Microbiol.">
        <title>Paenibacillus contaminans sp. nov., isolated from a contaminated laboratory plate.</title>
        <authorList>
            <person name="Chou J.H."/>
            <person name="Lee J.H."/>
            <person name="Lin M.C."/>
            <person name="Chang P.S."/>
            <person name="Arun A.B."/>
            <person name="Young C.C."/>
            <person name="Chen W.M."/>
        </authorList>
    </citation>
    <scope>NUCLEOTIDE SEQUENCE [LARGE SCALE GENOMIC DNA]</scope>
    <source>
        <strain evidence="10 11">CKOBP-6</strain>
    </source>
</reference>
<dbReference type="InterPro" id="IPR003646">
    <property type="entry name" value="SH3-like_bac-type"/>
</dbReference>
<feature type="domain" description="SH3b" evidence="8">
    <location>
        <begin position="186"/>
        <end position="251"/>
    </location>
</feature>
<dbReference type="PANTHER" id="PTHR47053">
    <property type="entry name" value="MUREIN DD-ENDOPEPTIDASE MEPH-RELATED"/>
    <property type="match status" value="1"/>
</dbReference>
<evidence type="ECO:0000259" key="7">
    <source>
        <dbReference type="PROSITE" id="PS50002"/>
    </source>
</evidence>
<dbReference type="OrthoDB" id="9813118at2"/>
<feature type="chain" id="PRO_5016342271" evidence="6">
    <location>
        <begin position="26"/>
        <end position="412"/>
    </location>
</feature>
<evidence type="ECO:0000256" key="2">
    <source>
        <dbReference type="ARBA" id="ARBA00022443"/>
    </source>
</evidence>
<feature type="domain" description="SH3b" evidence="8">
    <location>
        <begin position="107"/>
        <end position="170"/>
    </location>
</feature>
<evidence type="ECO:0000313" key="10">
    <source>
        <dbReference type="EMBL" id="RAV19218.1"/>
    </source>
</evidence>
<evidence type="ECO:0000256" key="5">
    <source>
        <dbReference type="ARBA" id="ARBA00022807"/>
    </source>
</evidence>
<keyword evidence="3" id="KW-0645">Protease</keyword>
<dbReference type="PROSITE" id="PS51781">
    <property type="entry name" value="SH3B"/>
    <property type="match status" value="3"/>
</dbReference>
<dbReference type="Gene3D" id="3.90.1720.10">
    <property type="entry name" value="endopeptidase domain like (from Nostoc punctiforme)"/>
    <property type="match status" value="1"/>
</dbReference>
<keyword evidence="4 10" id="KW-0378">Hydrolase</keyword>
<keyword evidence="2" id="KW-0728">SH3 domain</keyword>
<dbReference type="SMART" id="SM00287">
    <property type="entry name" value="SH3b"/>
    <property type="match status" value="3"/>
</dbReference>
<dbReference type="InterPro" id="IPR001452">
    <property type="entry name" value="SH3_domain"/>
</dbReference>
<evidence type="ECO:0000313" key="11">
    <source>
        <dbReference type="Proteomes" id="UP000250369"/>
    </source>
</evidence>
<proteinExistence type="inferred from homology"/>
<evidence type="ECO:0000256" key="1">
    <source>
        <dbReference type="ARBA" id="ARBA00007074"/>
    </source>
</evidence>
<dbReference type="PROSITE" id="PS51935">
    <property type="entry name" value="NLPC_P60"/>
    <property type="match status" value="1"/>
</dbReference>
<feature type="domain" description="SH3b" evidence="8">
    <location>
        <begin position="28"/>
        <end position="93"/>
    </location>
</feature>
<accession>A0A329MI08</accession>
<dbReference type="SUPFAM" id="SSF50044">
    <property type="entry name" value="SH3-domain"/>
    <property type="match status" value="1"/>
</dbReference>
<dbReference type="Proteomes" id="UP000250369">
    <property type="component" value="Unassembled WGS sequence"/>
</dbReference>
<dbReference type="InterPro" id="IPR051202">
    <property type="entry name" value="Peptidase_C40"/>
</dbReference>
<feature type="domain" description="NlpC/P60" evidence="9">
    <location>
        <begin position="267"/>
        <end position="412"/>
    </location>
</feature>
<evidence type="ECO:0000256" key="6">
    <source>
        <dbReference type="SAM" id="SignalP"/>
    </source>
</evidence>
<dbReference type="Pfam" id="PF08239">
    <property type="entry name" value="SH3_3"/>
    <property type="match status" value="3"/>
</dbReference>
<keyword evidence="11" id="KW-1185">Reference proteome</keyword>
<keyword evidence="5" id="KW-0788">Thiol protease</keyword>
<dbReference type="EMBL" id="QMFB01000013">
    <property type="protein sequence ID" value="RAV19218.1"/>
    <property type="molecule type" value="Genomic_DNA"/>
</dbReference>
<name>A0A329MI08_9BACL</name>
<protein>
    <submittedName>
        <fullName evidence="10">Hydrolase Nlp/P60</fullName>
    </submittedName>
</protein>
<evidence type="ECO:0000259" key="8">
    <source>
        <dbReference type="PROSITE" id="PS51781"/>
    </source>
</evidence>
<dbReference type="GO" id="GO:0006508">
    <property type="term" value="P:proteolysis"/>
    <property type="evidence" value="ECO:0007669"/>
    <property type="project" value="UniProtKB-KW"/>
</dbReference>
<feature type="domain" description="SH3" evidence="7">
    <location>
        <begin position="28"/>
        <end position="94"/>
    </location>
</feature>
<dbReference type="InterPro" id="IPR038765">
    <property type="entry name" value="Papain-like_cys_pep_sf"/>
</dbReference>
<feature type="signal peptide" evidence="6">
    <location>
        <begin position="1"/>
        <end position="25"/>
    </location>
</feature>
<dbReference type="GO" id="GO:0008234">
    <property type="term" value="F:cysteine-type peptidase activity"/>
    <property type="evidence" value="ECO:0007669"/>
    <property type="project" value="UniProtKB-KW"/>
</dbReference>
<sequence>MRKNMAKLVIAGTLCFSMMPIQALAQSTTTQTATVVQSVSFREKPSTSGERIRYLQKGETVTVIDKPNSYWLHVKDGNGKTGYISSSQTYITLKTNTAPSTGQSSGKANAEVVASVSFRKGPSTNDARIRFLKEGERITVVDKVNSYWYKAIDSAGVTGYVSTSDQYIELFGSEEDDNEEAVFQDDPNATIVKSVSFRTGPSTDASRIRYLQAGEPVLILQKVNSYWYKIQDKNGKLGYVSTSSSYIKTDSTTPTPTPEPPVQVPSSQSVEKMIAAGMKFLGTPYEYGSSRYDNTTMDCSDLVRQAFLNGLNLRLPGDSRSQGEYVKQVGKTTTDWHNLKRGDLLFFMSYKGSKASSYAGINKASQRITHVAIYLGNGQILHTYSKESGGVRIDNLAGKHWEYRFIFGGSAL</sequence>
<dbReference type="RefSeq" id="WP_113033036.1">
    <property type="nucleotide sequence ID" value="NZ_QMFB01000013.1"/>
</dbReference>
<dbReference type="InterPro" id="IPR000064">
    <property type="entry name" value="NLP_P60_dom"/>
</dbReference>
<organism evidence="10 11">
    <name type="scientific">Paenibacillus contaminans</name>
    <dbReference type="NCBI Taxonomy" id="450362"/>
    <lineage>
        <taxon>Bacteria</taxon>
        <taxon>Bacillati</taxon>
        <taxon>Bacillota</taxon>
        <taxon>Bacilli</taxon>
        <taxon>Bacillales</taxon>
        <taxon>Paenibacillaceae</taxon>
        <taxon>Paenibacillus</taxon>
    </lineage>
</organism>
<comment type="similarity">
    <text evidence="1">Belongs to the peptidase C40 family.</text>
</comment>
<evidence type="ECO:0000256" key="3">
    <source>
        <dbReference type="ARBA" id="ARBA00022670"/>
    </source>
</evidence>
<evidence type="ECO:0000259" key="9">
    <source>
        <dbReference type="PROSITE" id="PS51935"/>
    </source>
</evidence>